<reference evidence="2 3" key="1">
    <citation type="journal article" date="2019" name="Int. J. Syst. Evol. Microbiol.">
        <title>The Global Catalogue of Microorganisms (GCM) 10K type strain sequencing project: providing services to taxonomists for standard genome sequencing and annotation.</title>
        <authorList>
            <consortium name="The Broad Institute Genomics Platform"/>
            <consortium name="The Broad Institute Genome Sequencing Center for Infectious Disease"/>
            <person name="Wu L."/>
            <person name="Ma J."/>
        </authorList>
    </citation>
    <scope>NUCLEOTIDE SEQUENCE [LARGE SCALE GENOMIC DNA]</scope>
    <source>
        <strain evidence="2 3">JCM 13581</strain>
    </source>
</reference>
<dbReference type="InterPro" id="IPR007210">
    <property type="entry name" value="ABC_Gly_betaine_transp_sub-bd"/>
</dbReference>
<evidence type="ECO:0000313" key="3">
    <source>
        <dbReference type="Proteomes" id="UP001501303"/>
    </source>
</evidence>
<keyword evidence="3" id="KW-1185">Reference proteome</keyword>
<sequence length="320" mass="34409">MPRRRLLTGAAGLLGAAALGGCRAREERGEPAGEYRKVVLAMPGWPGGQANAAVAGHLLERGWGVETQLRELSTAEAWDQLDSGSVHAILEDWGGEPQKEALYAGEKGSVVPAGALGVTGHVGWFVPRVWAERNPAVLHWENVNDFAGELRAGGTGRRGALLSGDPAHTTHDRALIEQLGLDLEIVHTGSESALIAAIREADRERAPLLAYFWQPHWLHTEVRLAEVRLPPYRAGCQDDPRTVACGYPHTRLPKYLNAGFAEAGGEAARFLREFSWGAEDQNAVAALIAGQGMSPRAAAEAWAEENPDRVAVWLPGPDRG</sequence>
<dbReference type="Pfam" id="PF04069">
    <property type="entry name" value="OpuAC"/>
    <property type="match status" value="1"/>
</dbReference>
<gene>
    <name evidence="2" type="ORF">GCM10009716_15670</name>
</gene>
<feature type="domain" description="ABC-type glycine betaine transport system substrate-binding" evidence="1">
    <location>
        <begin position="37"/>
        <end position="304"/>
    </location>
</feature>
<dbReference type="SUPFAM" id="SSF53850">
    <property type="entry name" value="Periplasmic binding protein-like II"/>
    <property type="match status" value="1"/>
</dbReference>
<evidence type="ECO:0000259" key="1">
    <source>
        <dbReference type="Pfam" id="PF04069"/>
    </source>
</evidence>
<comment type="caution">
    <text evidence="2">The sequence shown here is derived from an EMBL/GenBank/DDBJ whole genome shotgun (WGS) entry which is preliminary data.</text>
</comment>
<accession>A0ABN2NXL8</accession>
<dbReference type="PROSITE" id="PS51257">
    <property type="entry name" value="PROKAR_LIPOPROTEIN"/>
    <property type="match status" value="1"/>
</dbReference>
<protein>
    <submittedName>
        <fullName evidence="2">ABC transporter substrate-binding protein</fullName>
    </submittedName>
</protein>
<proteinExistence type="predicted"/>
<dbReference type="Gene3D" id="3.40.190.100">
    <property type="entry name" value="Glycine betaine-binding periplasmic protein, domain 2"/>
    <property type="match status" value="1"/>
</dbReference>
<dbReference type="Proteomes" id="UP001501303">
    <property type="component" value="Unassembled WGS sequence"/>
</dbReference>
<evidence type="ECO:0000313" key="2">
    <source>
        <dbReference type="EMBL" id="GAA1906574.1"/>
    </source>
</evidence>
<organism evidence="2 3">
    <name type="scientific">Streptomyces sodiiphilus</name>
    <dbReference type="NCBI Taxonomy" id="226217"/>
    <lineage>
        <taxon>Bacteria</taxon>
        <taxon>Bacillati</taxon>
        <taxon>Actinomycetota</taxon>
        <taxon>Actinomycetes</taxon>
        <taxon>Kitasatosporales</taxon>
        <taxon>Streptomycetaceae</taxon>
        <taxon>Streptomyces</taxon>
    </lineage>
</organism>
<dbReference type="Gene3D" id="3.40.190.10">
    <property type="entry name" value="Periplasmic binding protein-like II"/>
    <property type="match status" value="1"/>
</dbReference>
<name>A0ABN2NXL8_9ACTN</name>
<dbReference type="EMBL" id="BAAAMJ010000010">
    <property type="protein sequence ID" value="GAA1906574.1"/>
    <property type="molecule type" value="Genomic_DNA"/>
</dbReference>